<sequence length="93" mass="9871">MIIDINLEIGGEGAVCCRHCGTQVGESPQQPMSHALVRTSAAANAGPGIKEDPGLFTDRTMALRQSFCPGCLTALATEIVPADEPNYRKWTLA</sequence>
<name>A0A378WYM0_9NOCA</name>
<dbReference type="EMBL" id="UGRU01000001">
    <property type="protein sequence ID" value="SUA45695.1"/>
    <property type="molecule type" value="Genomic_DNA"/>
</dbReference>
<dbReference type="RefSeq" id="WP_227995132.1">
    <property type="nucleotide sequence ID" value="NZ_JAJFOE010000001.1"/>
</dbReference>
<proteinExistence type="predicted"/>
<organism evidence="1 2">
    <name type="scientific">Nocardia africana</name>
    <dbReference type="NCBI Taxonomy" id="134964"/>
    <lineage>
        <taxon>Bacteria</taxon>
        <taxon>Bacillati</taxon>
        <taxon>Actinomycetota</taxon>
        <taxon>Actinomycetes</taxon>
        <taxon>Mycobacteriales</taxon>
        <taxon>Nocardiaceae</taxon>
        <taxon>Nocardia</taxon>
    </lineage>
</organism>
<reference evidence="1 2" key="1">
    <citation type="submission" date="2018-06" db="EMBL/GenBank/DDBJ databases">
        <authorList>
            <consortium name="Pathogen Informatics"/>
            <person name="Doyle S."/>
        </authorList>
    </citation>
    <scope>NUCLEOTIDE SEQUENCE [LARGE SCALE GENOMIC DNA]</scope>
    <source>
        <strain evidence="1 2">NCTC13184</strain>
    </source>
</reference>
<gene>
    <name evidence="1" type="ORF">NCTC13184_04219</name>
</gene>
<evidence type="ECO:0000313" key="1">
    <source>
        <dbReference type="EMBL" id="SUA45695.1"/>
    </source>
</evidence>
<dbReference type="Proteomes" id="UP000255082">
    <property type="component" value="Unassembled WGS sequence"/>
</dbReference>
<dbReference type="AlphaFoldDB" id="A0A378WYM0"/>
<evidence type="ECO:0000313" key="2">
    <source>
        <dbReference type="Proteomes" id="UP000255082"/>
    </source>
</evidence>
<protein>
    <submittedName>
        <fullName evidence="1">Uncharacterized protein</fullName>
    </submittedName>
</protein>
<accession>A0A378WYM0</accession>